<dbReference type="Pfam" id="PF13193">
    <property type="entry name" value="AMP-binding_C"/>
    <property type="match status" value="1"/>
</dbReference>
<dbReference type="Pfam" id="PF00501">
    <property type="entry name" value="AMP-binding"/>
    <property type="match status" value="1"/>
</dbReference>
<dbReference type="PANTHER" id="PTHR43767:SF1">
    <property type="entry name" value="NONRIBOSOMAL PEPTIDE SYNTHASE PES1 (EUROFUNG)-RELATED"/>
    <property type="match status" value="1"/>
</dbReference>
<keyword evidence="1" id="KW-0436">Ligase</keyword>
<dbReference type="InterPro" id="IPR000873">
    <property type="entry name" value="AMP-dep_synth/lig_dom"/>
</dbReference>
<dbReference type="Gene3D" id="3.30.300.30">
    <property type="match status" value="1"/>
</dbReference>
<protein>
    <submittedName>
        <fullName evidence="1">Putative acid-CoA ligase</fullName>
    </submittedName>
</protein>
<dbReference type="SUPFAM" id="SSF56801">
    <property type="entry name" value="Acetyl-CoA synthetase-like"/>
    <property type="match status" value="1"/>
</dbReference>
<dbReference type="InterPro" id="IPR025110">
    <property type="entry name" value="AMP-bd_C"/>
</dbReference>
<accession>A0A7I7JWP6</accession>
<sequence>MTDIPYGRQLTDLADNDPDGTALIFIARDGAQTSLSWCQLEQAANTWGRALRSKGVAFGDHIALCLPNSVELVNTVLAAWKIGAIPIPMRWDLPDWEQQRLLEVIDPAFVLDGSTAGDLQRAAATHSDAPLPVVVSPAVNGICSSGSTGLPKIILNTSPGVWTPASSLPFMAHWTEVCQPQTILVPAPMYHTNGFIPLRFLLGGDRLVVLEKFDARLFLDAVERHRITTFTATPTMLSRLADQPDVDQRDLSSIEWILQGGAVMPPTLLHRWFDLLSPEQVVLSYGMTENLGLAALRGDEWLDHPGSVGQGFRDTEIQILDDAGDPVPTGEIGEIYLRAPMTGQYRYIGGAPPLTTTADGFTSAGDLGWLDSDGYLYVADRRTDMIVTGGANVFPAEVESALIDHPGIADVVVIGLTDPRWGRRVHAVVQPSDHAHPPTADGVIEYVRGRLAAYKVPKSVEVVDEIPRTAATKVSRSAMVQARGG</sequence>
<keyword evidence="2" id="KW-1185">Reference proteome</keyword>
<proteinExistence type="predicted"/>
<organism evidence="1 2">
    <name type="scientific">Mycolicibacterium duvalii</name>
    <dbReference type="NCBI Taxonomy" id="39688"/>
    <lineage>
        <taxon>Bacteria</taxon>
        <taxon>Bacillati</taxon>
        <taxon>Actinomycetota</taxon>
        <taxon>Actinomycetes</taxon>
        <taxon>Mycobacteriales</taxon>
        <taxon>Mycobacteriaceae</taxon>
        <taxon>Mycolicibacterium</taxon>
    </lineage>
</organism>
<dbReference type="Gene3D" id="3.40.50.12780">
    <property type="entry name" value="N-terminal domain of ligase-like"/>
    <property type="match status" value="1"/>
</dbReference>
<dbReference type="Proteomes" id="UP000467006">
    <property type="component" value="Chromosome"/>
</dbReference>
<name>A0A7I7JWP6_9MYCO</name>
<evidence type="ECO:0000313" key="2">
    <source>
        <dbReference type="Proteomes" id="UP000467006"/>
    </source>
</evidence>
<dbReference type="InterPro" id="IPR050237">
    <property type="entry name" value="ATP-dep_AMP-bd_enzyme"/>
</dbReference>
<evidence type="ECO:0000313" key="1">
    <source>
        <dbReference type="EMBL" id="BBX16277.1"/>
    </source>
</evidence>
<gene>
    <name evidence="1" type="ORF">MDUV_11370</name>
</gene>
<dbReference type="EMBL" id="AP022563">
    <property type="protein sequence ID" value="BBX16277.1"/>
    <property type="molecule type" value="Genomic_DNA"/>
</dbReference>
<dbReference type="AlphaFoldDB" id="A0A7I7JWP6"/>
<dbReference type="RefSeq" id="WP_098002630.1">
    <property type="nucleotide sequence ID" value="NZ_AP022563.1"/>
</dbReference>
<dbReference type="GO" id="GO:0016878">
    <property type="term" value="F:acid-thiol ligase activity"/>
    <property type="evidence" value="ECO:0007669"/>
    <property type="project" value="UniProtKB-ARBA"/>
</dbReference>
<dbReference type="InterPro" id="IPR045851">
    <property type="entry name" value="AMP-bd_C_sf"/>
</dbReference>
<dbReference type="PANTHER" id="PTHR43767">
    <property type="entry name" value="LONG-CHAIN-FATTY-ACID--COA LIGASE"/>
    <property type="match status" value="1"/>
</dbReference>
<dbReference type="KEGG" id="mdu:MDUV_11370"/>
<dbReference type="InterPro" id="IPR042099">
    <property type="entry name" value="ANL_N_sf"/>
</dbReference>
<reference evidence="1 2" key="1">
    <citation type="journal article" date="2019" name="Emerg. Microbes Infect.">
        <title>Comprehensive subspecies identification of 175 nontuberculous mycobacteria species based on 7547 genomic profiles.</title>
        <authorList>
            <person name="Matsumoto Y."/>
            <person name="Kinjo T."/>
            <person name="Motooka D."/>
            <person name="Nabeya D."/>
            <person name="Jung N."/>
            <person name="Uechi K."/>
            <person name="Horii T."/>
            <person name="Iida T."/>
            <person name="Fujita J."/>
            <person name="Nakamura S."/>
        </authorList>
    </citation>
    <scope>NUCLEOTIDE SEQUENCE [LARGE SCALE GENOMIC DNA]</scope>
    <source>
        <strain evidence="1 2">JCM 6396</strain>
    </source>
</reference>
<dbReference type="OrthoDB" id="9803968at2"/>